<sequence>MAIQVLEIQSEGSHLSPVAQLSVASPSLSMVKRHVKGGKAMKKFGGPKTKSQPWKVKSSIQKATAKAEAAPKPDVKMAPVKTEKAPKAPKPSKKDRRKQRAAHPVAAKPVEKSPKASPKAKASPPGSPTMKPEMEVDVEKSKKQRRKEQRRTIQVKKTQMKQKGNY</sequence>
<dbReference type="EMBL" id="CAMXCT010006711">
    <property type="protein sequence ID" value="CAI4018718.1"/>
    <property type="molecule type" value="Genomic_DNA"/>
</dbReference>
<comment type="caution">
    <text evidence="2">The sequence shown here is derived from an EMBL/GenBank/DDBJ whole genome shotgun (WGS) entry which is preliminary data.</text>
</comment>
<feature type="compositionally biased region" description="Basic and acidic residues" evidence="1">
    <location>
        <begin position="69"/>
        <end position="86"/>
    </location>
</feature>
<gene>
    <name evidence="2" type="ORF">C1SCF055_LOCUS43261</name>
</gene>
<proteinExistence type="predicted"/>
<name>A0A9P1GPU2_9DINO</name>
<feature type="compositionally biased region" description="Basic residues" evidence="1">
    <location>
        <begin position="90"/>
        <end position="101"/>
    </location>
</feature>
<reference evidence="3" key="2">
    <citation type="submission" date="2024-04" db="EMBL/GenBank/DDBJ databases">
        <authorList>
            <person name="Chen Y."/>
            <person name="Shah S."/>
            <person name="Dougan E. K."/>
            <person name="Thang M."/>
            <person name="Chan C."/>
        </authorList>
    </citation>
    <scope>NUCLEOTIDE SEQUENCE [LARGE SCALE GENOMIC DNA]</scope>
</reference>
<protein>
    <submittedName>
        <fullName evidence="2">Uncharacterized protein</fullName>
    </submittedName>
</protein>
<evidence type="ECO:0000256" key="1">
    <source>
        <dbReference type="SAM" id="MobiDB-lite"/>
    </source>
</evidence>
<dbReference type="EMBL" id="CAMXCT020006711">
    <property type="protein sequence ID" value="CAL1172093.1"/>
    <property type="molecule type" value="Genomic_DNA"/>
</dbReference>
<organism evidence="2">
    <name type="scientific">Cladocopium goreaui</name>
    <dbReference type="NCBI Taxonomy" id="2562237"/>
    <lineage>
        <taxon>Eukaryota</taxon>
        <taxon>Sar</taxon>
        <taxon>Alveolata</taxon>
        <taxon>Dinophyceae</taxon>
        <taxon>Suessiales</taxon>
        <taxon>Symbiodiniaceae</taxon>
        <taxon>Cladocopium</taxon>
    </lineage>
</organism>
<evidence type="ECO:0000313" key="3">
    <source>
        <dbReference type="EMBL" id="CAL1172093.1"/>
    </source>
</evidence>
<evidence type="ECO:0000313" key="4">
    <source>
        <dbReference type="Proteomes" id="UP001152797"/>
    </source>
</evidence>
<accession>A0A9P1GPU2</accession>
<evidence type="ECO:0000313" key="2">
    <source>
        <dbReference type="EMBL" id="CAI4018718.1"/>
    </source>
</evidence>
<dbReference type="Proteomes" id="UP001152797">
    <property type="component" value="Unassembled WGS sequence"/>
</dbReference>
<keyword evidence="4" id="KW-1185">Reference proteome</keyword>
<feature type="compositionally biased region" description="Basic and acidic residues" evidence="1">
    <location>
        <begin position="132"/>
        <end position="141"/>
    </location>
</feature>
<reference evidence="2" key="1">
    <citation type="submission" date="2022-10" db="EMBL/GenBank/DDBJ databases">
        <authorList>
            <person name="Chen Y."/>
            <person name="Dougan E. K."/>
            <person name="Chan C."/>
            <person name="Rhodes N."/>
            <person name="Thang M."/>
        </authorList>
    </citation>
    <scope>NUCLEOTIDE SEQUENCE</scope>
</reference>
<feature type="compositionally biased region" description="Low complexity" evidence="1">
    <location>
        <begin position="115"/>
        <end position="124"/>
    </location>
</feature>
<dbReference type="AlphaFoldDB" id="A0A9P1GPU2"/>
<feature type="region of interest" description="Disordered" evidence="1">
    <location>
        <begin position="34"/>
        <end position="166"/>
    </location>
</feature>
<feature type="compositionally biased region" description="Polar residues" evidence="1">
    <location>
        <begin position="155"/>
        <end position="166"/>
    </location>
</feature>
<dbReference type="EMBL" id="CAMXCT030006711">
    <property type="protein sequence ID" value="CAL4806030.1"/>
    <property type="molecule type" value="Genomic_DNA"/>
</dbReference>